<reference evidence="1 2" key="1">
    <citation type="submission" date="2019-07" db="EMBL/GenBank/DDBJ databases">
        <title>De Novo Assembly of kiwifruit Actinidia rufa.</title>
        <authorList>
            <person name="Sugita-Konishi S."/>
            <person name="Sato K."/>
            <person name="Mori E."/>
            <person name="Abe Y."/>
            <person name="Kisaki G."/>
            <person name="Hamano K."/>
            <person name="Suezawa K."/>
            <person name="Otani M."/>
            <person name="Fukuda T."/>
            <person name="Manabe T."/>
            <person name="Gomi K."/>
            <person name="Tabuchi M."/>
            <person name="Akimitsu K."/>
            <person name="Kataoka I."/>
        </authorList>
    </citation>
    <scope>NUCLEOTIDE SEQUENCE [LARGE SCALE GENOMIC DNA]</scope>
    <source>
        <strain evidence="2">cv. Fuchu</strain>
    </source>
</reference>
<keyword evidence="2" id="KW-1185">Reference proteome</keyword>
<dbReference type="Proteomes" id="UP000585474">
    <property type="component" value="Unassembled WGS sequence"/>
</dbReference>
<protein>
    <submittedName>
        <fullName evidence="1">Uncharacterized protein</fullName>
    </submittedName>
</protein>
<name>A0A7J0GQ03_9ERIC</name>
<dbReference type="AlphaFoldDB" id="A0A7J0GQ03"/>
<accession>A0A7J0GQ03</accession>
<gene>
    <name evidence="1" type="ORF">Acr_23g0012720</name>
</gene>
<dbReference type="EMBL" id="BJWL01000023">
    <property type="protein sequence ID" value="GFZ12887.1"/>
    <property type="molecule type" value="Genomic_DNA"/>
</dbReference>
<sequence>MTREERFSEDISCLVGRGNRKKMNRTANHMLSNKMAVNLNMFSTIMKNIIVSNQYGTAIVTVKYSSPRMTDAHVLKKPSKLEELLCGVSKSTILSLSARMSNKSLLLTTPRDEGVA</sequence>
<evidence type="ECO:0000313" key="2">
    <source>
        <dbReference type="Proteomes" id="UP000585474"/>
    </source>
</evidence>
<proteinExistence type="predicted"/>
<dbReference type="OrthoDB" id="1747089at2759"/>
<evidence type="ECO:0000313" key="1">
    <source>
        <dbReference type="EMBL" id="GFZ12887.1"/>
    </source>
</evidence>
<comment type="caution">
    <text evidence="1">The sequence shown here is derived from an EMBL/GenBank/DDBJ whole genome shotgun (WGS) entry which is preliminary data.</text>
</comment>
<organism evidence="1 2">
    <name type="scientific">Actinidia rufa</name>
    <dbReference type="NCBI Taxonomy" id="165716"/>
    <lineage>
        <taxon>Eukaryota</taxon>
        <taxon>Viridiplantae</taxon>
        <taxon>Streptophyta</taxon>
        <taxon>Embryophyta</taxon>
        <taxon>Tracheophyta</taxon>
        <taxon>Spermatophyta</taxon>
        <taxon>Magnoliopsida</taxon>
        <taxon>eudicotyledons</taxon>
        <taxon>Gunneridae</taxon>
        <taxon>Pentapetalae</taxon>
        <taxon>asterids</taxon>
        <taxon>Ericales</taxon>
        <taxon>Actinidiaceae</taxon>
        <taxon>Actinidia</taxon>
    </lineage>
</organism>